<dbReference type="OrthoDB" id="5985978at2759"/>
<gene>
    <name evidence="2" type="ORF">TCLT_LOCUS10548</name>
</gene>
<evidence type="ECO:0000313" key="2">
    <source>
        <dbReference type="EMBL" id="VDN08250.1"/>
    </source>
</evidence>
<dbReference type="WBParaSite" id="TCLT_0001055901-mRNA-1">
    <property type="protein sequence ID" value="TCLT_0001055901-mRNA-1"/>
    <property type="gene ID" value="TCLT_0001055901"/>
</dbReference>
<name>A0A0N5DBJ7_THECL</name>
<evidence type="ECO:0000313" key="3">
    <source>
        <dbReference type="Proteomes" id="UP000276776"/>
    </source>
</evidence>
<sequence length="134" mass="14292">MKTASCSVVCLAGPPGKHAWKGEHDALDEEVRCAHQWGPPDDNAIGGIGIKGPSPPLRLHGSRGIPGPNDICSDKMGLPRPIGEIEPNGLPGERREAKLQRSVGSPGDKRIFGRYCKSSCGIEEIVAQSFLERS</sequence>
<reference evidence="2 3" key="2">
    <citation type="submission" date="2018-11" db="EMBL/GenBank/DDBJ databases">
        <authorList>
            <consortium name="Pathogen Informatics"/>
        </authorList>
    </citation>
    <scope>NUCLEOTIDE SEQUENCE [LARGE SCALE GENOMIC DNA]</scope>
</reference>
<dbReference type="EMBL" id="UYYF01005168">
    <property type="protein sequence ID" value="VDN08250.1"/>
    <property type="molecule type" value="Genomic_DNA"/>
</dbReference>
<dbReference type="STRING" id="103827.A0A0N5DBJ7"/>
<dbReference type="Proteomes" id="UP000276776">
    <property type="component" value="Unassembled WGS sequence"/>
</dbReference>
<accession>A0A0N5DBJ7</accession>
<protein>
    <submittedName>
        <fullName evidence="2 4">Uncharacterized protein</fullName>
    </submittedName>
</protein>
<reference evidence="4" key="1">
    <citation type="submission" date="2017-02" db="UniProtKB">
        <authorList>
            <consortium name="WormBaseParasite"/>
        </authorList>
    </citation>
    <scope>IDENTIFICATION</scope>
</reference>
<organism evidence="4">
    <name type="scientific">Thelazia callipaeda</name>
    <name type="common">Oriental eyeworm</name>
    <name type="synonym">Parasitic nematode</name>
    <dbReference type="NCBI Taxonomy" id="103827"/>
    <lineage>
        <taxon>Eukaryota</taxon>
        <taxon>Metazoa</taxon>
        <taxon>Ecdysozoa</taxon>
        <taxon>Nematoda</taxon>
        <taxon>Chromadorea</taxon>
        <taxon>Rhabditida</taxon>
        <taxon>Spirurina</taxon>
        <taxon>Spiruromorpha</taxon>
        <taxon>Thelazioidea</taxon>
        <taxon>Thelaziidae</taxon>
        <taxon>Thelazia</taxon>
    </lineage>
</organism>
<evidence type="ECO:0000313" key="4">
    <source>
        <dbReference type="WBParaSite" id="TCLT_0001055901-mRNA-1"/>
    </source>
</evidence>
<evidence type="ECO:0000256" key="1">
    <source>
        <dbReference type="SAM" id="MobiDB-lite"/>
    </source>
</evidence>
<dbReference type="AlphaFoldDB" id="A0A0N5DBJ7"/>
<feature type="region of interest" description="Disordered" evidence="1">
    <location>
        <begin position="42"/>
        <end position="93"/>
    </location>
</feature>
<proteinExistence type="predicted"/>
<keyword evidence="3" id="KW-1185">Reference proteome</keyword>